<comment type="catalytic activity">
    <reaction evidence="9">
        <text>L-seryl-[protein] + ATP = O-phospho-L-seryl-[protein] + ADP + H(+)</text>
        <dbReference type="Rhea" id="RHEA:17989"/>
        <dbReference type="Rhea" id="RHEA-COMP:9863"/>
        <dbReference type="Rhea" id="RHEA-COMP:11604"/>
        <dbReference type="ChEBI" id="CHEBI:15378"/>
        <dbReference type="ChEBI" id="CHEBI:29999"/>
        <dbReference type="ChEBI" id="CHEBI:30616"/>
        <dbReference type="ChEBI" id="CHEBI:83421"/>
        <dbReference type="ChEBI" id="CHEBI:456216"/>
        <dbReference type="EC" id="2.7.11.1"/>
    </reaction>
</comment>
<dbReference type="GO" id="GO:0005524">
    <property type="term" value="F:ATP binding"/>
    <property type="evidence" value="ECO:0007669"/>
    <property type="project" value="UniProtKB-UniRule"/>
</dbReference>
<accession>A0AA39GN69</accession>
<evidence type="ECO:0000256" key="1">
    <source>
        <dbReference type="ARBA" id="ARBA00012513"/>
    </source>
</evidence>
<evidence type="ECO:0000256" key="2">
    <source>
        <dbReference type="ARBA" id="ARBA00022527"/>
    </source>
</evidence>
<dbReference type="GO" id="GO:0000077">
    <property type="term" value="P:DNA damage checkpoint signaling"/>
    <property type="evidence" value="ECO:0007669"/>
    <property type="project" value="InterPro"/>
</dbReference>
<comment type="catalytic activity">
    <reaction evidence="8">
        <text>L-threonyl-[protein] + ATP = O-phospho-L-threonyl-[protein] + ADP + H(+)</text>
        <dbReference type="Rhea" id="RHEA:46608"/>
        <dbReference type="Rhea" id="RHEA-COMP:11060"/>
        <dbReference type="Rhea" id="RHEA-COMP:11605"/>
        <dbReference type="ChEBI" id="CHEBI:15378"/>
        <dbReference type="ChEBI" id="CHEBI:30013"/>
        <dbReference type="ChEBI" id="CHEBI:30616"/>
        <dbReference type="ChEBI" id="CHEBI:61977"/>
        <dbReference type="ChEBI" id="CHEBI:456216"/>
        <dbReference type="EC" id="2.7.11.1"/>
    </reaction>
</comment>
<feature type="binding site" evidence="11">
    <location>
        <begin position="523"/>
        <end position="531"/>
    </location>
    <ligand>
        <name>ATP</name>
        <dbReference type="ChEBI" id="CHEBI:30616"/>
    </ligand>
</feature>
<evidence type="ECO:0000259" key="14">
    <source>
        <dbReference type="PROSITE" id="PS50011"/>
    </source>
</evidence>
<dbReference type="Gene3D" id="1.10.510.10">
    <property type="entry name" value="Transferase(Phosphotransferase) domain 1"/>
    <property type="match status" value="1"/>
</dbReference>
<evidence type="ECO:0000259" key="15">
    <source>
        <dbReference type="PROSITE" id="PS50908"/>
    </source>
</evidence>
<dbReference type="InterPro" id="IPR011009">
    <property type="entry name" value="Kinase-like_dom_sf"/>
</dbReference>
<feature type="domain" description="Protein kinase" evidence="14">
    <location>
        <begin position="517"/>
        <end position="937"/>
    </location>
</feature>
<dbReference type="PANTHER" id="PTHR11042:SF136">
    <property type="entry name" value="EIF-2-ALPHA KINASE GCN2"/>
    <property type="match status" value="1"/>
</dbReference>
<organism evidence="16 17">
    <name type="scientific">Steinernema hermaphroditum</name>
    <dbReference type="NCBI Taxonomy" id="289476"/>
    <lineage>
        <taxon>Eukaryota</taxon>
        <taxon>Metazoa</taxon>
        <taxon>Ecdysozoa</taxon>
        <taxon>Nematoda</taxon>
        <taxon>Chromadorea</taxon>
        <taxon>Rhabditida</taxon>
        <taxon>Tylenchina</taxon>
        <taxon>Panagrolaimomorpha</taxon>
        <taxon>Strongyloidoidea</taxon>
        <taxon>Steinernematidae</taxon>
        <taxon>Steinernema</taxon>
    </lineage>
</organism>
<dbReference type="InterPro" id="IPR016255">
    <property type="entry name" value="Gcn2"/>
</dbReference>
<dbReference type="SUPFAM" id="SSF54495">
    <property type="entry name" value="UBC-like"/>
    <property type="match status" value="1"/>
</dbReference>
<dbReference type="Gene3D" id="3.10.110.10">
    <property type="entry name" value="Ubiquitin Conjugating Enzyme"/>
    <property type="match status" value="1"/>
</dbReference>
<sequence length="1591" mass="180743">MKAIEADNQAAQDEELVVLKSIFSAGELRINSRTAWNAWAPIDVSIQIVPTAHSNAFVSLVLRVVCPEEYPGKCPHVSLDQVTGLNSSASTDLLKQLNALCEERAQNRDPVITELCEYARDFLYRYNKKSPSDHEAMLQNKLKKETENQRLRAMLEQQEKDEIEEENALRQERMLAKIADREREDLIKIKTLSMSKDELGESFKVRTFDDSIITIYKSKTDLAPARKNRHQLCTEWIAYIDENQMAYVTEWNFEHTLGRVKKTSSASVDLTKFERDLDEFVANTLRRLRSLDSIDHSLYSYLFVHLIKRSTALTNFKCSLLIGQNIESQHRPLDSVISEVRAKSTMLLPVFASSAVCALKWLHDQHLYHGGVDRSSVWWHKADNTFRISDFFIFPVISKLANEFLAITSTGSRKSSSPPSETKDSLKNAQQRDLFNIGTLMMDMYSESASDFQNLPASCLQFIELCQQGNANADQLLDHEYLNRGFFDNLQMSKSTASEDPVGSYEFQKSSRLMSEWAMRKHLGGGGFGDVILAKNKVDGNDYAIKRIRLNPRSEALNRKITREAKLFSKLNHPNIVRYYNAWIENVTVGESTTDGDTNSSRKTTTSELDSVIISEKLKNVEQNAKKIFSPETTSEWTTSFKRVEESQESTEGESGDGFFGQFPARDRVHVVFSPQHDISGDSEFDILFEDSHMHIDEGGDQLHDDESEDNNQTNSTILSQNNALQVLYIQMEYCPKSTLRNLINTGNLFRQPKKVWRIFREILNGLQYIHHQGMVHRDIKPMNILLGINDQAKIGDFGLATRGDTRKRKPLQSECFANTSLEMTRDVGTMFYMAPELDSTGNNTESNEPRVSAKVDVYSTGIVLFEMFYTALSGMERVDVLKHLRAMLTFPDDFGMDVPREQAMLAQKLISWMLERNAEKRPTVDQILASDEVPLVEIEVTDFQKMFSQVITNKRGPLRKWAMRNLFEARPTAAMNYLYDHSICVDVDKNVARQNHIELLKKELSECFKLHAFVPLTTPSLIPYSQNTEISGPSSPVKAMDESGFVFTLPACLRRNFIRYCNRAHMYRFKRYTYGKTFHRTDGGLHPNERIVCAVDAVAQTSTVETMAAEMLSVTTSITAHLSNLKKLNWTLRIGHTQLIRAAMMHHGLSDEDLQKRVLQVLYMPSSEFHNLAKSLYTLSRTEKQNRLMHMCAMKFEQASTLLDTLEQGSKVSSVQTNMRSILRSKNADIRELAKASINELQEIMTTFDLLCAEKHSDKGTVIIDPTLCYRPELFTDGFVFQLEITVPKPSGKEMVVPVLAGGRYDKSLTAERHSNDPILPSPISAIGFNLYFEVLANISVCTAKEKLPPCSAIVCCSSNNLTKEKYTIVQQLRFKNISTDILHEPVRYVEELEEHCRSQGIVYLLVVLDQQTVLVLTPTESDKGGVKLNFEDAVARVIAGLEDITHPSTLNIPPPVHSPARFSHTPMTNFSNLNFLYAMKMSHANRKKIESQARITMSDLIASFNTKSLITVCVCELPRDSLKQLASRIDRGMTVDELSTVFQQAGKMKQDYETLYAELRPLFTCKQSLGPIILYSCARHNDGFYKVLL</sequence>
<evidence type="ECO:0000256" key="7">
    <source>
        <dbReference type="ARBA" id="ARBA00037982"/>
    </source>
</evidence>
<evidence type="ECO:0000256" key="10">
    <source>
        <dbReference type="PIRSR" id="PIRSR000660-1"/>
    </source>
</evidence>
<dbReference type="PROSITE" id="PS00107">
    <property type="entry name" value="PROTEIN_KINASE_ATP"/>
    <property type="match status" value="1"/>
</dbReference>
<evidence type="ECO:0000313" key="16">
    <source>
        <dbReference type="EMBL" id="KAK0390460.1"/>
    </source>
</evidence>
<dbReference type="InterPro" id="IPR008271">
    <property type="entry name" value="Ser/Thr_kinase_AS"/>
</dbReference>
<dbReference type="FunFam" id="3.10.110.10:FF:000050">
    <property type="entry name" value="eIF-2-alpha kinase GCN2"/>
    <property type="match status" value="1"/>
</dbReference>
<dbReference type="InterPro" id="IPR016135">
    <property type="entry name" value="UBQ-conjugating_enzyme/RWD"/>
</dbReference>
<feature type="active site" description="Proton acceptor" evidence="10">
    <location>
        <position position="779"/>
    </location>
</feature>
<dbReference type="GO" id="GO:0004694">
    <property type="term" value="F:eukaryotic translation initiation factor 2alpha kinase activity"/>
    <property type="evidence" value="ECO:0007669"/>
    <property type="project" value="InterPro"/>
</dbReference>
<dbReference type="Pfam" id="PF00069">
    <property type="entry name" value="Pkinase"/>
    <property type="match status" value="2"/>
</dbReference>
<dbReference type="InterPro" id="IPR045864">
    <property type="entry name" value="aa-tRNA-synth_II/BPL/LPL"/>
</dbReference>
<gene>
    <name evidence="16" type="ORF">QR680_019364</name>
</gene>
<keyword evidence="4 11" id="KW-0547">Nucleotide-binding</keyword>
<protein>
    <recommendedName>
        <fullName evidence="1">non-specific serine/threonine protein kinase</fullName>
        <ecNumber evidence="1">2.7.11.1</ecNumber>
    </recommendedName>
</protein>
<feature type="domain" description="RWD" evidence="15">
    <location>
        <begin position="14"/>
        <end position="126"/>
    </location>
</feature>
<dbReference type="SMART" id="SM00591">
    <property type="entry name" value="RWD"/>
    <property type="match status" value="1"/>
</dbReference>
<dbReference type="PROSITE" id="PS00108">
    <property type="entry name" value="PROTEIN_KINASE_ST"/>
    <property type="match status" value="1"/>
</dbReference>
<keyword evidence="2" id="KW-0723">Serine/threonine-protein kinase</keyword>
<evidence type="ECO:0000256" key="3">
    <source>
        <dbReference type="ARBA" id="ARBA00022679"/>
    </source>
</evidence>
<dbReference type="GO" id="GO:0005634">
    <property type="term" value="C:nucleus"/>
    <property type="evidence" value="ECO:0007669"/>
    <property type="project" value="TreeGrafter"/>
</dbReference>
<evidence type="ECO:0000256" key="12">
    <source>
        <dbReference type="PROSITE-ProRule" id="PRU10141"/>
    </source>
</evidence>
<reference evidence="16" key="1">
    <citation type="submission" date="2023-06" db="EMBL/GenBank/DDBJ databases">
        <title>Genomic analysis of the entomopathogenic nematode Steinernema hermaphroditum.</title>
        <authorList>
            <person name="Schwarz E.M."/>
            <person name="Heppert J.K."/>
            <person name="Baniya A."/>
            <person name="Schwartz H.T."/>
            <person name="Tan C.-H."/>
            <person name="Antoshechkin I."/>
            <person name="Sternberg P.W."/>
            <person name="Goodrich-Blair H."/>
            <person name="Dillman A.R."/>
        </authorList>
    </citation>
    <scope>NUCLEOTIDE SEQUENCE</scope>
    <source>
        <strain evidence="16">PS9179</strain>
        <tissue evidence="16">Whole animal</tissue>
    </source>
</reference>
<dbReference type="Gene3D" id="3.30.930.10">
    <property type="entry name" value="Bira Bifunctional Protein, Domain 2"/>
    <property type="match status" value="1"/>
</dbReference>
<dbReference type="InterPro" id="IPR017441">
    <property type="entry name" value="Protein_kinase_ATP_BS"/>
</dbReference>
<dbReference type="Pfam" id="PF05773">
    <property type="entry name" value="RWD"/>
    <property type="match status" value="1"/>
</dbReference>
<evidence type="ECO:0000256" key="11">
    <source>
        <dbReference type="PIRSR" id="PIRSR000660-2"/>
    </source>
</evidence>
<evidence type="ECO:0000256" key="5">
    <source>
        <dbReference type="ARBA" id="ARBA00022777"/>
    </source>
</evidence>
<evidence type="ECO:0000256" key="6">
    <source>
        <dbReference type="ARBA" id="ARBA00022840"/>
    </source>
</evidence>
<dbReference type="SUPFAM" id="SSF56112">
    <property type="entry name" value="Protein kinase-like (PK-like)"/>
    <property type="match status" value="2"/>
</dbReference>
<dbReference type="EMBL" id="JAUCMV010000006">
    <property type="protein sequence ID" value="KAK0390460.1"/>
    <property type="molecule type" value="Genomic_DNA"/>
</dbReference>
<dbReference type="Proteomes" id="UP001175271">
    <property type="component" value="Unassembled WGS sequence"/>
</dbReference>
<dbReference type="CDD" id="cd23818">
    <property type="entry name" value="RWD_RNF25"/>
    <property type="match status" value="1"/>
</dbReference>
<feature type="coiled-coil region" evidence="13">
    <location>
        <begin position="141"/>
        <end position="172"/>
    </location>
</feature>
<keyword evidence="17" id="KW-1185">Reference proteome</keyword>
<feature type="binding site" evidence="11 12">
    <location>
        <position position="546"/>
    </location>
    <ligand>
        <name>ATP</name>
        <dbReference type="ChEBI" id="CHEBI:30616"/>
    </ligand>
</feature>
<dbReference type="Gene3D" id="3.30.200.20">
    <property type="entry name" value="Phosphorylase Kinase, domain 1"/>
    <property type="match status" value="1"/>
</dbReference>
<dbReference type="PANTHER" id="PTHR11042">
    <property type="entry name" value="EUKARYOTIC TRANSLATION INITIATION FACTOR 2-ALPHA KINASE EIF2-ALPHA KINASE -RELATED"/>
    <property type="match status" value="1"/>
</dbReference>
<dbReference type="PROSITE" id="PS50011">
    <property type="entry name" value="PROTEIN_KINASE_DOM"/>
    <property type="match status" value="1"/>
</dbReference>
<evidence type="ECO:0000313" key="17">
    <source>
        <dbReference type="Proteomes" id="UP001175271"/>
    </source>
</evidence>
<keyword evidence="3" id="KW-0808">Transferase</keyword>
<comment type="caution">
    <text evidence="16">The sequence shown here is derived from an EMBL/GenBank/DDBJ whole genome shotgun (WGS) entry which is preliminary data.</text>
</comment>
<dbReference type="GO" id="GO:0009893">
    <property type="term" value="P:positive regulation of metabolic process"/>
    <property type="evidence" value="ECO:0007669"/>
    <property type="project" value="UniProtKB-ARBA"/>
</dbReference>
<dbReference type="GO" id="GO:0005829">
    <property type="term" value="C:cytosol"/>
    <property type="evidence" value="ECO:0007669"/>
    <property type="project" value="TreeGrafter"/>
</dbReference>
<keyword evidence="5" id="KW-0418">Kinase</keyword>
<comment type="similarity">
    <text evidence="7">Belongs to the protein kinase superfamily. Ser/Thr protein kinase family. GCN2 subfamily.</text>
</comment>
<keyword evidence="6 11" id="KW-0067">ATP-binding</keyword>
<dbReference type="PIRSF" id="PIRSF000660">
    <property type="entry name" value="Ser/Thr_PK_GCN2"/>
    <property type="match status" value="1"/>
</dbReference>
<evidence type="ECO:0000256" key="4">
    <source>
        <dbReference type="ARBA" id="ARBA00022741"/>
    </source>
</evidence>
<dbReference type="InterPro" id="IPR006575">
    <property type="entry name" value="RWD_dom"/>
</dbReference>
<evidence type="ECO:0000256" key="13">
    <source>
        <dbReference type="SAM" id="Coils"/>
    </source>
</evidence>
<proteinExistence type="inferred from homology"/>
<dbReference type="PROSITE" id="PS50908">
    <property type="entry name" value="RWD"/>
    <property type="match status" value="1"/>
</dbReference>
<dbReference type="SMART" id="SM00220">
    <property type="entry name" value="S_TKc"/>
    <property type="match status" value="1"/>
</dbReference>
<dbReference type="SUPFAM" id="SSF55681">
    <property type="entry name" value="Class II aaRS and biotin synthetases"/>
    <property type="match status" value="1"/>
</dbReference>
<evidence type="ECO:0000256" key="9">
    <source>
        <dbReference type="ARBA" id="ARBA00048679"/>
    </source>
</evidence>
<dbReference type="GO" id="GO:1990625">
    <property type="term" value="P:negative regulation of cytoplasmic translational initiation in response to stress"/>
    <property type="evidence" value="ECO:0007669"/>
    <property type="project" value="TreeGrafter"/>
</dbReference>
<dbReference type="EC" id="2.7.11.1" evidence="1"/>
<dbReference type="InterPro" id="IPR050339">
    <property type="entry name" value="CC_SR_Kinase"/>
</dbReference>
<keyword evidence="13" id="KW-0175">Coiled coil</keyword>
<dbReference type="InterPro" id="IPR000719">
    <property type="entry name" value="Prot_kinase_dom"/>
</dbReference>
<name>A0AA39GN69_9BILA</name>
<evidence type="ECO:0000256" key="8">
    <source>
        <dbReference type="ARBA" id="ARBA00047899"/>
    </source>
</evidence>